<name>A0A1V5ZJP3_9BACT</name>
<protein>
    <submittedName>
        <fullName evidence="1">Uncharacterized protein</fullName>
    </submittedName>
</protein>
<dbReference type="EMBL" id="MWDB01000045">
    <property type="protein sequence ID" value="OQB40411.1"/>
    <property type="molecule type" value="Genomic_DNA"/>
</dbReference>
<evidence type="ECO:0000313" key="1">
    <source>
        <dbReference type="EMBL" id="OQB40411.1"/>
    </source>
</evidence>
<dbReference type="AlphaFoldDB" id="A0A1V5ZJP3"/>
<gene>
    <name evidence="1" type="ORF">BWY04_01348</name>
</gene>
<reference evidence="1" key="1">
    <citation type="submission" date="2017-02" db="EMBL/GenBank/DDBJ databases">
        <title>Delving into the versatile metabolic prowess of the omnipresent phylum Bacteroidetes.</title>
        <authorList>
            <person name="Nobu M.K."/>
            <person name="Mei R."/>
            <person name="Narihiro T."/>
            <person name="Kuroda K."/>
            <person name="Liu W.-T."/>
        </authorList>
    </citation>
    <scope>NUCLEOTIDE SEQUENCE</scope>
    <source>
        <strain evidence="1">ADurb.Bin160</strain>
    </source>
</reference>
<sequence length="51" mass="5918">MKIGVISSGNEVLTLFKFLAKFDNQYLIYYDQVNRPYGDNTFGYSLDCVQK</sequence>
<comment type="caution">
    <text evidence="1">The sequence shown here is derived from an EMBL/GenBank/DDBJ whole genome shotgun (WGS) entry which is preliminary data.</text>
</comment>
<proteinExistence type="predicted"/>
<accession>A0A1V5ZJP3</accession>
<organism evidence="1">
    <name type="scientific">candidate division CPR1 bacterium ADurb.Bin160</name>
    <dbReference type="NCBI Taxonomy" id="1852826"/>
    <lineage>
        <taxon>Bacteria</taxon>
        <taxon>candidate division CPR1</taxon>
    </lineage>
</organism>
<dbReference type="Proteomes" id="UP000485621">
    <property type="component" value="Unassembled WGS sequence"/>
</dbReference>